<sequence>MVETGWHSSETRSHSRQHPRSLSVDPLDDLVAQIPISHNCLAWSVLLEARQESMGECAVRCAVDSLLCGHLMTFAGCHQRESVRVDGPGHFQLPIAAARFDSGLCDCLFVGGKVGDVRPAFWSSNVFTSPPGAARVAAVEDDNGPNLLLVEPFQPLVQLPSSHCRLSAAKVHRHQGWVCQPPGRGFARRLQPCPMPREVKKEEVTRTSLLSQCRIPS</sequence>
<reference evidence="2" key="1">
    <citation type="journal article" date="2021" name="Nat. Commun.">
        <title>Genetic determinants of endophytism in the Arabidopsis root mycobiome.</title>
        <authorList>
            <person name="Mesny F."/>
            <person name="Miyauchi S."/>
            <person name="Thiergart T."/>
            <person name="Pickel B."/>
            <person name="Atanasova L."/>
            <person name="Karlsson M."/>
            <person name="Huettel B."/>
            <person name="Barry K.W."/>
            <person name="Haridas S."/>
            <person name="Chen C."/>
            <person name="Bauer D."/>
            <person name="Andreopoulos W."/>
            <person name="Pangilinan J."/>
            <person name="LaButti K."/>
            <person name="Riley R."/>
            <person name="Lipzen A."/>
            <person name="Clum A."/>
            <person name="Drula E."/>
            <person name="Henrissat B."/>
            <person name="Kohler A."/>
            <person name="Grigoriev I.V."/>
            <person name="Martin F.M."/>
            <person name="Hacquard S."/>
        </authorList>
    </citation>
    <scope>NUCLEOTIDE SEQUENCE</scope>
    <source>
        <strain evidence="2">MPI-CAGE-CH-0230</strain>
    </source>
</reference>
<dbReference type="AlphaFoldDB" id="A0A9P9BMJ4"/>
<evidence type="ECO:0000313" key="2">
    <source>
        <dbReference type="EMBL" id="KAH7016510.1"/>
    </source>
</evidence>
<gene>
    <name evidence="2" type="ORF">B0I36DRAFT_47078</name>
</gene>
<dbReference type="Proteomes" id="UP000756346">
    <property type="component" value="Unassembled WGS sequence"/>
</dbReference>
<dbReference type="RefSeq" id="XP_046006134.1">
    <property type="nucleotide sequence ID" value="XM_046162925.1"/>
</dbReference>
<protein>
    <submittedName>
        <fullName evidence="2">Uncharacterized protein</fullName>
    </submittedName>
</protein>
<feature type="region of interest" description="Disordered" evidence="1">
    <location>
        <begin position="1"/>
        <end position="22"/>
    </location>
</feature>
<evidence type="ECO:0000256" key="1">
    <source>
        <dbReference type="SAM" id="MobiDB-lite"/>
    </source>
</evidence>
<proteinExistence type="predicted"/>
<accession>A0A9P9BMJ4</accession>
<dbReference type="GeneID" id="70192471"/>
<keyword evidence="3" id="KW-1185">Reference proteome</keyword>
<comment type="caution">
    <text evidence="2">The sequence shown here is derived from an EMBL/GenBank/DDBJ whole genome shotgun (WGS) entry which is preliminary data.</text>
</comment>
<dbReference type="EMBL" id="JAGTJQ010000012">
    <property type="protein sequence ID" value="KAH7016510.1"/>
    <property type="molecule type" value="Genomic_DNA"/>
</dbReference>
<name>A0A9P9BMJ4_9PEZI</name>
<evidence type="ECO:0000313" key="3">
    <source>
        <dbReference type="Proteomes" id="UP000756346"/>
    </source>
</evidence>
<organism evidence="2 3">
    <name type="scientific">Microdochium trichocladiopsis</name>
    <dbReference type="NCBI Taxonomy" id="1682393"/>
    <lineage>
        <taxon>Eukaryota</taxon>
        <taxon>Fungi</taxon>
        <taxon>Dikarya</taxon>
        <taxon>Ascomycota</taxon>
        <taxon>Pezizomycotina</taxon>
        <taxon>Sordariomycetes</taxon>
        <taxon>Xylariomycetidae</taxon>
        <taxon>Xylariales</taxon>
        <taxon>Microdochiaceae</taxon>
        <taxon>Microdochium</taxon>
    </lineage>
</organism>